<organism evidence="1 2">
    <name type="scientific">Flavobacterium fluviale</name>
    <dbReference type="NCBI Taxonomy" id="2249356"/>
    <lineage>
        <taxon>Bacteria</taxon>
        <taxon>Pseudomonadati</taxon>
        <taxon>Bacteroidota</taxon>
        <taxon>Flavobacteriia</taxon>
        <taxon>Flavobacteriales</taxon>
        <taxon>Flavobacteriaceae</taxon>
        <taxon>Flavobacterium</taxon>
    </lineage>
</organism>
<accession>A0A344LP45</accession>
<dbReference type="PANTHER" id="PTHR38471">
    <property type="entry name" value="FOUR HELIX BUNDLE PROTEIN"/>
    <property type="match status" value="1"/>
</dbReference>
<sequence length="119" mass="13783">MTFNEKYKDNALLIKTFNFALNIIDYTNELQEQKKFVIANQLLKSGTSIGANSKESQNAESKADFIHKLKIAIKEADETEYWLFLCDVHKEYPNCKHLLNDLSEILKILNKIISTSKRN</sequence>
<name>A0A344LP45_9FLAO</name>
<keyword evidence="2" id="KW-1185">Reference proteome</keyword>
<dbReference type="AlphaFoldDB" id="A0A344LP45"/>
<dbReference type="EMBL" id="CP030261">
    <property type="protein sequence ID" value="AXB55687.1"/>
    <property type="molecule type" value="Genomic_DNA"/>
</dbReference>
<dbReference type="NCBIfam" id="TIGR02436">
    <property type="entry name" value="four helix bundle protein"/>
    <property type="match status" value="1"/>
</dbReference>
<reference evidence="1 2" key="1">
    <citation type="submission" date="2018-06" db="EMBL/GenBank/DDBJ databases">
        <title>Genome sequencing of Flavobacterium.</title>
        <authorList>
            <person name="Baek M.-G."/>
            <person name="Yi H."/>
        </authorList>
    </citation>
    <scope>NUCLEOTIDE SEQUENCE [LARGE SCALE GENOMIC DNA]</scope>
    <source>
        <strain evidence="1 2">HYN0086</strain>
    </source>
</reference>
<dbReference type="Pfam" id="PF05635">
    <property type="entry name" value="23S_rRNA_IVP"/>
    <property type="match status" value="1"/>
</dbReference>
<gene>
    <name evidence="1" type="ORF">HYN86_03350</name>
</gene>
<evidence type="ECO:0000313" key="2">
    <source>
        <dbReference type="Proteomes" id="UP000251561"/>
    </source>
</evidence>
<dbReference type="RefSeq" id="WP_113676763.1">
    <property type="nucleotide sequence ID" value="NZ_CP030261.1"/>
</dbReference>
<dbReference type="InterPro" id="IPR036583">
    <property type="entry name" value="23S_rRNA_IVS_sf"/>
</dbReference>
<dbReference type="Gene3D" id="1.20.1440.60">
    <property type="entry name" value="23S rRNA-intervening sequence"/>
    <property type="match status" value="1"/>
</dbReference>
<dbReference type="PANTHER" id="PTHR38471:SF2">
    <property type="entry name" value="FOUR HELIX BUNDLE PROTEIN"/>
    <property type="match status" value="1"/>
</dbReference>
<dbReference type="SUPFAM" id="SSF158446">
    <property type="entry name" value="IVS-encoded protein-like"/>
    <property type="match status" value="1"/>
</dbReference>
<evidence type="ECO:0000313" key="1">
    <source>
        <dbReference type="EMBL" id="AXB55687.1"/>
    </source>
</evidence>
<dbReference type="OrthoDB" id="285993at2"/>
<proteinExistence type="predicted"/>
<protein>
    <submittedName>
        <fullName evidence="1">Four helix bundle protein</fullName>
    </submittedName>
</protein>
<dbReference type="Proteomes" id="UP000251561">
    <property type="component" value="Chromosome"/>
</dbReference>
<dbReference type="InterPro" id="IPR012657">
    <property type="entry name" value="23S_rRNA-intervening_sequence"/>
</dbReference>
<dbReference type="PIRSF" id="PIRSF035652">
    <property type="entry name" value="CHP02436"/>
    <property type="match status" value="1"/>
</dbReference>
<dbReference type="KEGG" id="ffl:HYN86_03350"/>